<protein>
    <submittedName>
        <fullName evidence="2">Glutathione S-transferase family protein</fullName>
    </submittedName>
</protein>
<proteinExistence type="predicted"/>
<feature type="domain" description="GST N-terminal" evidence="1">
    <location>
        <begin position="1"/>
        <end position="81"/>
    </location>
</feature>
<dbReference type="GO" id="GO:0006749">
    <property type="term" value="P:glutathione metabolic process"/>
    <property type="evidence" value="ECO:0007669"/>
    <property type="project" value="TreeGrafter"/>
</dbReference>
<dbReference type="RefSeq" id="WP_407050700.1">
    <property type="nucleotide sequence ID" value="NZ_CP158568.1"/>
</dbReference>
<dbReference type="InterPro" id="IPR036249">
    <property type="entry name" value="Thioredoxin-like_sf"/>
</dbReference>
<dbReference type="Pfam" id="PF13409">
    <property type="entry name" value="GST_N_2"/>
    <property type="match status" value="1"/>
</dbReference>
<dbReference type="CDD" id="cd03043">
    <property type="entry name" value="GST_N_1"/>
    <property type="match status" value="1"/>
</dbReference>
<dbReference type="FunFam" id="3.40.30.10:FF:000206">
    <property type="entry name" value="Probable glutathione S-transferase"/>
    <property type="match status" value="1"/>
</dbReference>
<dbReference type="GO" id="GO:0004364">
    <property type="term" value="F:glutathione transferase activity"/>
    <property type="evidence" value="ECO:0007669"/>
    <property type="project" value="TreeGrafter"/>
</dbReference>
<reference evidence="2" key="1">
    <citation type="submission" date="2024-06" db="EMBL/GenBank/DDBJ databases">
        <title>Methylostella associata gen. nov., sp. nov., a novel Ancalomicrobiaceae-affiliated facultatively methylotrophic bacteria that feed on methanotrophs of the genus Methylococcus.</title>
        <authorList>
            <person name="Saltykova V."/>
            <person name="Danilova O.V."/>
            <person name="Oshkin I.Y."/>
            <person name="Belova S.E."/>
            <person name="Pimenov N.V."/>
            <person name="Dedysh S.N."/>
        </authorList>
    </citation>
    <scope>NUCLEOTIDE SEQUENCE</scope>
    <source>
        <strain evidence="2">S20</strain>
    </source>
</reference>
<dbReference type="AlphaFoldDB" id="A0AAU7XCD5"/>
<dbReference type="SFLD" id="SFLDS00019">
    <property type="entry name" value="Glutathione_Transferase_(cytos"/>
    <property type="match status" value="1"/>
</dbReference>
<dbReference type="GO" id="GO:0016034">
    <property type="term" value="F:maleylacetoacetate isomerase activity"/>
    <property type="evidence" value="ECO:0007669"/>
    <property type="project" value="TreeGrafter"/>
</dbReference>
<dbReference type="CDD" id="cd03194">
    <property type="entry name" value="GST_C_3"/>
    <property type="match status" value="1"/>
</dbReference>
<dbReference type="SUPFAM" id="SSF47616">
    <property type="entry name" value="GST C-terminal domain-like"/>
    <property type="match status" value="1"/>
</dbReference>
<name>A0AAU7XCD5_9HYPH</name>
<evidence type="ECO:0000313" key="2">
    <source>
        <dbReference type="EMBL" id="XBY45607.1"/>
    </source>
</evidence>
<dbReference type="InterPro" id="IPR004045">
    <property type="entry name" value="Glutathione_S-Trfase_N"/>
</dbReference>
<dbReference type="Gene3D" id="3.40.30.10">
    <property type="entry name" value="Glutaredoxin"/>
    <property type="match status" value="1"/>
</dbReference>
<dbReference type="EMBL" id="CP158568">
    <property type="protein sequence ID" value="XBY45607.1"/>
    <property type="molecule type" value="Genomic_DNA"/>
</dbReference>
<dbReference type="InterPro" id="IPR036282">
    <property type="entry name" value="Glutathione-S-Trfase_C_sf"/>
</dbReference>
<dbReference type="PANTHER" id="PTHR42673">
    <property type="entry name" value="MALEYLACETOACETATE ISOMERASE"/>
    <property type="match status" value="1"/>
</dbReference>
<dbReference type="PROSITE" id="PS50404">
    <property type="entry name" value="GST_NTER"/>
    <property type="match status" value="1"/>
</dbReference>
<dbReference type="Pfam" id="PF13410">
    <property type="entry name" value="GST_C_2"/>
    <property type="match status" value="1"/>
</dbReference>
<dbReference type="KEGG" id="mflg:ABS361_04835"/>
<organism evidence="2">
    <name type="scientific">Methyloraptor flagellatus</name>
    <dbReference type="NCBI Taxonomy" id="3162530"/>
    <lineage>
        <taxon>Bacteria</taxon>
        <taxon>Pseudomonadati</taxon>
        <taxon>Pseudomonadota</taxon>
        <taxon>Alphaproteobacteria</taxon>
        <taxon>Hyphomicrobiales</taxon>
        <taxon>Ancalomicrobiaceae</taxon>
        <taxon>Methyloraptor</taxon>
    </lineage>
</organism>
<dbReference type="GO" id="GO:0006559">
    <property type="term" value="P:L-phenylalanine catabolic process"/>
    <property type="evidence" value="ECO:0007669"/>
    <property type="project" value="TreeGrafter"/>
</dbReference>
<evidence type="ECO:0000259" key="1">
    <source>
        <dbReference type="PROSITE" id="PS50404"/>
    </source>
</evidence>
<dbReference type="PANTHER" id="PTHR42673:SF4">
    <property type="entry name" value="MALEYLACETOACETATE ISOMERASE"/>
    <property type="match status" value="1"/>
</dbReference>
<dbReference type="InterPro" id="IPR040079">
    <property type="entry name" value="Glutathione_S-Trfase"/>
</dbReference>
<gene>
    <name evidence="2" type="ORF">ABS361_04835</name>
</gene>
<dbReference type="SUPFAM" id="SSF52833">
    <property type="entry name" value="Thioredoxin-like"/>
    <property type="match status" value="1"/>
</dbReference>
<dbReference type="Gene3D" id="1.20.1050.10">
    <property type="match status" value="1"/>
</dbReference>
<sequence length="215" mass="24142">MRLVIGNKNYSSWSLRPWLVARHFGIAFDETMILLDMPDTREQILRYSPSGRVPCLVDGEIAIWETLAIIEYLAERFPEHAIWPRDPVARALARSIANEMHAGFGALRSACPMNLRKTFPWQDWGGPAAAADVARIVALWRDARARFGQGGPFLFGAFSAADAMYAPVVTRLKTYSWPVEPDIRAYIDAVFDLPAMRAWCDAAATETWIVPSDEV</sequence>
<accession>A0AAU7XCD5</accession>